<reference evidence="1" key="2">
    <citation type="submission" date="2017-06" db="EMBL/GenBank/DDBJ databases">
        <title>WGS assembly of Brachypodium distachyon.</title>
        <authorList>
            <consortium name="The International Brachypodium Initiative"/>
            <person name="Lucas S."/>
            <person name="Harmon-Smith M."/>
            <person name="Lail K."/>
            <person name="Tice H."/>
            <person name="Grimwood J."/>
            <person name="Bruce D."/>
            <person name="Barry K."/>
            <person name="Shu S."/>
            <person name="Lindquist E."/>
            <person name="Wang M."/>
            <person name="Pitluck S."/>
            <person name="Vogel J.P."/>
            <person name="Garvin D.F."/>
            <person name="Mockler T.C."/>
            <person name="Schmutz J."/>
            <person name="Rokhsar D."/>
            <person name="Bevan M.W."/>
        </authorList>
    </citation>
    <scope>NUCLEOTIDE SEQUENCE</scope>
    <source>
        <strain evidence="1">Bd21</strain>
    </source>
</reference>
<dbReference type="InParanoid" id="A0A0Q3I1A6"/>
<dbReference type="EnsemblPlants" id="KQJ94259">
    <property type="protein sequence ID" value="KQJ94259"/>
    <property type="gene ID" value="BRADI_3g09495v3"/>
</dbReference>
<keyword evidence="3" id="KW-1185">Reference proteome</keyword>
<name>A0A0Q3I1A6_BRADI</name>
<gene>
    <name evidence="1" type="ORF">BRADI_3g09495v3</name>
</gene>
<organism evidence="1">
    <name type="scientific">Brachypodium distachyon</name>
    <name type="common">Purple false brome</name>
    <name type="synonym">Trachynia distachya</name>
    <dbReference type="NCBI Taxonomy" id="15368"/>
    <lineage>
        <taxon>Eukaryota</taxon>
        <taxon>Viridiplantae</taxon>
        <taxon>Streptophyta</taxon>
        <taxon>Embryophyta</taxon>
        <taxon>Tracheophyta</taxon>
        <taxon>Spermatophyta</taxon>
        <taxon>Magnoliopsida</taxon>
        <taxon>Liliopsida</taxon>
        <taxon>Poales</taxon>
        <taxon>Poaceae</taxon>
        <taxon>BOP clade</taxon>
        <taxon>Pooideae</taxon>
        <taxon>Stipodae</taxon>
        <taxon>Brachypodieae</taxon>
        <taxon>Brachypodium</taxon>
    </lineage>
</organism>
<dbReference type="InterPro" id="IPR044997">
    <property type="entry name" value="F-box_plant"/>
</dbReference>
<accession>A0A0Q3I1A6</accession>
<reference evidence="1 2" key="1">
    <citation type="journal article" date="2010" name="Nature">
        <title>Genome sequencing and analysis of the model grass Brachypodium distachyon.</title>
        <authorList>
            <consortium name="International Brachypodium Initiative"/>
        </authorList>
    </citation>
    <scope>NUCLEOTIDE SEQUENCE [LARGE SCALE GENOMIC DNA]</scope>
    <source>
        <strain evidence="1 2">Bd21</strain>
    </source>
</reference>
<feature type="non-terminal residue" evidence="1">
    <location>
        <position position="1"/>
    </location>
</feature>
<dbReference type="EMBL" id="CM000882">
    <property type="protein sequence ID" value="KQJ94259.1"/>
    <property type="molecule type" value="Genomic_DNA"/>
</dbReference>
<evidence type="ECO:0000313" key="2">
    <source>
        <dbReference type="EnsemblPlants" id="KQJ94259"/>
    </source>
</evidence>
<dbReference type="SUPFAM" id="SSF52047">
    <property type="entry name" value="RNI-like"/>
    <property type="match status" value="1"/>
</dbReference>
<protein>
    <submittedName>
        <fullName evidence="1 2">Uncharacterized protein</fullName>
    </submittedName>
</protein>
<reference evidence="2" key="3">
    <citation type="submission" date="2018-08" db="UniProtKB">
        <authorList>
            <consortium name="EnsemblPlants"/>
        </authorList>
    </citation>
    <scope>IDENTIFICATION</scope>
    <source>
        <strain evidence="2">cv. Bd21</strain>
    </source>
</reference>
<sequence length="362" mass="41902">DIADTARTTILSRRWKQIPAMLSKVVITDAVRANTTMLEATRSTLESRVGSPYTIHLMRMQFYLGDEYIFIGQTVANIIATQKMRKNCTNDDLLTYGRQLMSFFDACPNTFGGLTRLELENLRLGESDFPKIFSISKQFEFLSLYHRDMGILSLMEVEHPQLCELEIKLCSFERVELKWLPKLILLTVSAFSSRHVPLYFGYVPLLQRLSELLGKAAISNLHLNFQSEKIWVKPEDRFVSLINISGECDLNWTMFILQGAPILKELCITVRDHLCEMEKDKGLEWETSESDFKNHNLAVLRIFGFQAEDKFISYVRSVMKAAVNLEDVYLLHNNNSACRRCKHMIPKAWTLKQRLSLREKNQ</sequence>
<evidence type="ECO:0000313" key="1">
    <source>
        <dbReference type="EMBL" id="KQJ94259.1"/>
    </source>
</evidence>
<evidence type="ECO:0000313" key="3">
    <source>
        <dbReference type="Proteomes" id="UP000008810"/>
    </source>
</evidence>
<proteinExistence type="predicted"/>
<dbReference type="Gramene" id="KQJ94259">
    <property type="protein sequence ID" value="KQJ94259"/>
    <property type="gene ID" value="BRADI_3g09495v3"/>
</dbReference>
<dbReference type="Proteomes" id="UP000008810">
    <property type="component" value="Chromosome 3"/>
</dbReference>
<dbReference type="AlphaFoldDB" id="A0A0Q3I1A6"/>
<dbReference type="OrthoDB" id="692734at2759"/>
<dbReference type="PANTHER" id="PTHR32153">
    <property type="entry name" value="OJ000223_09.16 PROTEIN"/>
    <property type="match status" value="1"/>
</dbReference>
<dbReference type="STRING" id="15368.A0A0Q3I1A6"/>